<dbReference type="EMBL" id="GBXM01034802">
    <property type="protein sequence ID" value="JAH73775.1"/>
    <property type="molecule type" value="Transcribed_RNA"/>
</dbReference>
<name>A0A0E9V8J9_ANGAN</name>
<dbReference type="AlphaFoldDB" id="A0A0E9V8J9"/>
<accession>A0A0E9V8J9</accession>
<evidence type="ECO:0000313" key="1">
    <source>
        <dbReference type="EMBL" id="JAH73775.1"/>
    </source>
</evidence>
<proteinExistence type="predicted"/>
<organism evidence="1">
    <name type="scientific">Anguilla anguilla</name>
    <name type="common">European freshwater eel</name>
    <name type="synonym">Muraena anguilla</name>
    <dbReference type="NCBI Taxonomy" id="7936"/>
    <lineage>
        <taxon>Eukaryota</taxon>
        <taxon>Metazoa</taxon>
        <taxon>Chordata</taxon>
        <taxon>Craniata</taxon>
        <taxon>Vertebrata</taxon>
        <taxon>Euteleostomi</taxon>
        <taxon>Actinopterygii</taxon>
        <taxon>Neopterygii</taxon>
        <taxon>Teleostei</taxon>
        <taxon>Anguilliformes</taxon>
        <taxon>Anguillidae</taxon>
        <taxon>Anguilla</taxon>
    </lineage>
</organism>
<protein>
    <submittedName>
        <fullName evidence="1">Uncharacterized protein</fullName>
    </submittedName>
</protein>
<reference evidence="1" key="2">
    <citation type="journal article" date="2015" name="Fish Shellfish Immunol.">
        <title>Early steps in the European eel (Anguilla anguilla)-Vibrio vulnificus interaction in the gills: Role of the RtxA13 toxin.</title>
        <authorList>
            <person name="Callol A."/>
            <person name="Pajuelo D."/>
            <person name="Ebbesson L."/>
            <person name="Teles M."/>
            <person name="MacKenzie S."/>
            <person name="Amaro C."/>
        </authorList>
    </citation>
    <scope>NUCLEOTIDE SEQUENCE</scope>
</reference>
<reference evidence="1" key="1">
    <citation type="submission" date="2014-11" db="EMBL/GenBank/DDBJ databases">
        <authorList>
            <person name="Amaro Gonzalez C."/>
        </authorList>
    </citation>
    <scope>NUCLEOTIDE SEQUENCE</scope>
</reference>
<sequence length="30" mass="3611">MQEALSEERRRVQKNYSSLQGLKFIFLIII</sequence>